<proteinExistence type="predicted"/>
<reference evidence="1 2" key="1">
    <citation type="submission" date="2017-03" db="EMBL/GenBank/DDBJ databases">
        <title>wgs assembly of Dolosigranulum pigrum KPL CDC strains.</title>
        <authorList>
            <person name="Brugger S.D."/>
            <person name="Pettigrew M."/>
            <person name="Kong Y."/>
            <person name="Lemon K.P."/>
        </authorList>
    </citation>
    <scope>NUCLEOTIDE SEQUENCE [LARGE SCALE GENOMIC DNA]</scope>
    <source>
        <strain evidence="1 2">KPL1931_CDC4294-98</strain>
    </source>
</reference>
<dbReference type="Proteomes" id="UP000249099">
    <property type="component" value="Unassembled WGS sequence"/>
</dbReference>
<organism evidence="1 2">
    <name type="scientific">Dolosigranulum pigrum</name>
    <dbReference type="NCBI Taxonomy" id="29394"/>
    <lineage>
        <taxon>Bacteria</taxon>
        <taxon>Bacillati</taxon>
        <taxon>Bacillota</taxon>
        <taxon>Bacilli</taxon>
        <taxon>Lactobacillales</taxon>
        <taxon>Carnobacteriaceae</taxon>
        <taxon>Dolosigranulum</taxon>
    </lineage>
</organism>
<accession>A0A328KL22</accession>
<evidence type="ECO:0000313" key="1">
    <source>
        <dbReference type="EMBL" id="RAN62464.1"/>
    </source>
</evidence>
<sequence length="190" mass="22421">MEILEEKTIFELQEDIDKDMIVELCEEYLIESIEGYYYHHGKAYLPFTIIGDIIKNNGDNTYSCKFSIYRNDPTEYHDPDFYFTVETKYCVELYDSDDEPDFPIHCGEATVFLQQTEEGLKFDEIELLINKQLDEWEEKDPNVANTLLDWYYEPENEEVYLVASGMEYDGDDDGAFEVAQSQDGYIMNWT</sequence>
<name>A0A328KL22_9LACT</name>
<dbReference type="AlphaFoldDB" id="A0A328KL22"/>
<protein>
    <submittedName>
        <fullName evidence="1">Uncharacterized protein</fullName>
    </submittedName>
</protein>
<evidence type="ECO:0000313" key="2">
    <source>
        <dbReference type="Proteomes" id="UP000249099"/>
    </source>
</evidence>
<comment type="caution">
    <text evidence="1">The sequence shown here is derived from an EMBL/GenBank/DDBJ whole genome shotgun (WGS) entry which is preliminary data.</text>
</comment>
<dbReference type="EMBL" id="NAQV01000023">
    <property type="protein sequence ID" value="RAN62464.1"/>
    <property type="molecule type" value="Genomic_DNA"/>
</dbReference>
<gene>
    <name evidence="1" type="ORF">B8A44_07905</name>
</gene>